<accession>A0A074J6P8</accession>
<evidence type="ECO:0000256" key="2">
    <source>
        <dbReference type="ARBA" id="ARBA00023002"/>
    </source>
</evidence>
<dbReference type="AlphaFoldDB" id="A0A074J6P8"/>
<dbReference type="PROSITE" id="PS00061">
    <property type="entry name" value="ADH_SHORT"/>
    <property type="match status" value="1"/>
</dbReference>
<dbReference type="CDD" id="cd05233">
    <property type="entry name" value="SDR_c"/>
    <property type="match status" value="1"/>
</dbReference>
<evidence type="ECO:0000256" key="1">
    <source>
        <dbReference type="ARBA" id="ARBA00006484"/>
    </source>
</evidence>
<dbReference type="Pfam" id="PF00106">
    <property type="entry name" value="adh_short"/>
    <property type="match status" value="1"/>
</dbReference>
<dbReference type="GO" id="GO:0016491">
    <property type="term" value="F:oxidoreductase activity"/>
    <property type="evidence" value="ECO:0007669"/>
    <property type="project" value="UniProtKB-KW"/>
</dbReference>
<evidence type="ECO:0008006" key="6">
    <source>
        <dbReference type="Google" id="ProtNLM"/>
    </source>
</evidence>
<dbReference type="PANTHER" id="PTHR43669:SF12">
    <property type="entry name" value="BLR5618 PROTEIN"/>
    <property type="match status" value="1"/>
</dbReference>
<dbReference type="eggNOG" id="COG4221">
    <property type="taxonomic scope" value="Bacteria"/>
</dbReference>
<dbReference type="EMBL" id="AUNB01000073">
    <property type="protein sequence ID" value="KEO53166.1"/>
    <property type="molecule type" value="Genomic_DNA"/>
</dbReference>
<evidence type="ECO:0000256" key="3">
    <source>
        <dbReference type="RuleBase" id="RU000363"/>
    </source>
</evidence>
<evidence type="ECO:0000313" key="5">
    <source>
        <dbReference type="Proteomes" id="UP000027471"/>
    </source>
</evidence>
<keyword evidence="5" id="KW-1185">Reference proteome</keyword>
<organism evidence="4 5">
    <name type="scientific">Thioclava indica</name>
    <dbReference type="NCBI Taxonomy" id="1353528"/>
    <lineage>
        <taxon>Bacteria</taxon>
        <taxon>Pseudomonadati</taxon>
        <taxon>Pseudomonadota</taxon>
        <taxon>Alphaproteobacteria</taxon>
        <taxon>Rhodobacterales</taxon>
        <taxon>Paracoccaceae</taxon>
        <taxon>Thioclava</taxon>
    </lineage>
</organism>
<dbReference type="InterPro" id="IPR002347">
    <property type="entry name" value="SDR_fam"/>
</dbReference>
<reference evidence="4 5" key="1">
    <citation type="journal article" date="2015" name="Antonie Van Leeuwenhoek">
        <title>Thioclava indica sp. nov., isolated from surface seawater of the Indian Ocean.</title>
        <authorList>
            <person name="Liu Y."/>
            <person name="Lai Q."/>
            <person name="Du J."/>
            <person name="Xu H."/>
            <person name="Jiang L."/>
            <person name="Shao Z."/>
        </authorList>
    </citation>
    <scope>NUCLEOTIDE SEQUENCE [LARGE SCALE GENOMIC DNA]</scope>
    <source>
        <strain evidence="4 5">DT23-4</strain>
    </source>
</reference>
<dbReference type="OrthoDB" id="658698at2"/>
<protein>
    <recommendedName>
        <fullName evidence="6">3-oxoacyl-ACP reductase</fullName>
    </recommendedName>
</protein>
<comment type="caution">
    <text evidence="4">The sequence shown here is derived from an EMBL/GenBank/DDBJ whole genome shotgun (WGS) entry which is preliminary data.</text>
</comment>
<keyword evidence="2" id="KW-0560">Oxidoreductase</keyword>
<dbReference type="PRINTS" id="PR00080">
    <property type="entry name" value="SDRFAMILY"/>
</dbReference>
<dbReference type="Gene3D" id="3.40.50.720">
    <property type="entry name" value="NAD(P)-binding Rossmann-like Domain"/>
    <property type="match status" value="1"/>
</dbReference>
<dbReference type="RefSeq" id="WP_038133110.1">
    <property type="nucleotide sequence ID" value="NZ_AUNB01000073.1"/>
</dbReference>
<dbReference type="InterPro" id="IPR036291">
    <property type="entry name" value="NAD(P)-bd_dom_sf"/>
</dbReference>
<evidence type="ECO:0000313" key="4">
    <source>
        <dbReference type="EMBL" id="KEO53166.1"/>
    </source>
</evidence>
<comment type="similarity">
    <text evidence="1 3">Belongs to the short-chain dehydrogenases/reductases (SDR) family.</text>
</comment>
<dbReference type="Proteomes" id="UP000027471">
    <property type="component" value="Unassembled WGS sequence"/>
</dbReference>
<dbReference type="SUPFAM" id="SSF51735">
    <property type="entry name" value="NAD(P)-binding Rossmann-fold domains"/>
    <property type="match status" value="1"/>
</dbReference>
<name>A0A074J6P8_9RHOB</name>
<proteinExistence type="inferred from homology"/>
<dbReference type="InterPro" id="IPR020904">
    <property type="entry name" value="Sc_DH/Rdtase_CS"/>
</dbReference>
<dbReference type="PRINTS" id="PR00081">
    <property type="entry name" value="GDHRDH"/>
</dbReference>
<dbReference type="STRING" id="1353528.DT23_07415"/>
<gene>
    <name evidence="4" type="ORF">DT23_07415</name>
</gene>
<sequence length="243" mass="25375">MSVMVVTGASAGIGRAVAEMALAQGWQVACLARRLDVLQDIAAKGDGLALACDVTDAAEVASAFAQVVARFGRVDVLFNNAGLFPKAALPDEIALEEWNACMAVNLTGMFLCARAAFAQMRAQEPQGGRIINNGSISGQVPRPRSMAYTVSKHAINGMTKQLALDGRAFNIAAGQIDVGNTRTELAAQMEKGVMQADGSIKPEAMMDVAEVANAVMHMASLPEGANVLNMTVMATAMTFVGRG</sequence>
<dbReference type="PANTHER" id="PTHR43669">
    <property type="entry name" value="5-KETO-D-GLUCONATE 5-REDUCTASE"/>
    <property type="match status" value="1"/>
</dbReference>